<sequence length="116" mass="13268">MHSTELKQQIAQCDEVIAQCLKDLAQAPEDGSAADDIEQWLERLNQTIAEREPLLQAALATELGQDEAWLRQQQQHINELKRQATTQLMTQQNRLGGYRKGRRQVKQYQQIEAGIA</sequence>
<reference evidence="1 2" key="1">
    <citation type="submission" date="2016-11" db="EMBL/GenBank/DDBJ databases">
        <authorList>
            <person name="Jaros S."/>
            <person name="Januszkiewicz K."/>
            <person name="Wedrychowicz H."/>
        </authorList>
    </citation>
    <scope>NUCLEOTIDE SEQUENCE [LARGE SCALE GENOMIC DNA]</scope>
    <source>
        <strain evidence="1 2">DSM 16917</strain>
    </source>
</reference>
<keyword evidence="2" id="KW-1185">Reference proteome</keyword>
<name>A0A1M5YF69_9GAMM</name>
<proteinExistence type="predicted"/>
<organism evidence="1 2">
    <name type="scientific">Ferrimonas marina</name>
    <dbReference type="NCBI Taxonomy" id="299255"/>
    <lineage>
        <taxon>Bacteria</taxon>
        <taxon>Pseudomonadati</taxon>
        <taxon>Pseudomonadota</taxon>
        <taxon>Gammaproteobacteria</taxon>
        <taxon>Alteromonadales</taxon>
        <taxon>Ferrimonadaceae</taxon>
        <taxon>Ferrimonas</taxon>
    </lineage>
</organism>
<gene>
    <name evidence="1" type="ORF">SAMN02745129_4166</name>
</gene>
<evidence type="ECO:0000313" key="1">
    <source>
        <dbReference type="EMBL" id="SHI10539.1"/>
    </source>
</evidence>
<protein>
    <recommendedName>
        <fullName evidence="3">Flagellar protein FliT</fullName>
    </recommendedName>
</protein>
<dbReference type="STRING" id="299255.SAMN02745129_4166"/>
<accession>A0A1M5YF69</accession>
<dbReference type="RefSeq" id="WP_067660673.1">
    <property type="nucleotide sequence ID" value="NZ_FQXG01000007.1"/>
</dbReference>
<dbReference type="AlphaFoldDB" id="A0A1M5YF69"/>
<evidence type="ECO:0008006" key="3">
    <source>
        <dbReference type="Google" id="ProtNLM"/>
    </source>
</evidence>
<dbReference type="Proteomes" id="UP000184268">
    <property type="component" value="Unassembled WGS sequence"/>
</dbReference>
<evidence type="ECO:0000313" key="2">
    <source>
        <dbReference type="Proteomes" id="UP000184268"/>
    </source>
</evidence>
<dbReference type="EMBL" id="FQXG01000007">
    <property type="protein sequence ID" value="SHI10539.1"/>
    <property type="molecule type" value="Genomic_DNA"/>
</dbReference>